<keyword evidence="1" id="KW-0812">Transmembrane</keyword>
<keyword evidence="3" id="KW-1185">Reference proteome</keyword>
<protein>
    <submittedName>
        <fullName evidence="2">Uncharacterized protein</fullName>
    </submittedName>
</protein>
<accession>L8JBX4</accession>
<dbReference type="AlphaFoldDB" id="L8JBX4"/>
<feature type="transmembrane region" description="Helical" evidence="1">
    <location>
        <begin position="17"/>
        <end position="36"/>
    </location>
</feature>
<dbReference type="PATRIC" id="fig|1056511.3.peg.2326"/>
<evidence type="ECO:0000313" key="3">
    <source>
        <dbReference type="Proteomes" id="UP000011134"/>
    </source>
</evidence>
<name>L8JBX4_9GAMM</name>
<organism evidence="2 3">
    <name type="scientific">Photobacterium marinum</name>
    <dbReference type="NCBI Taxonomy" id="1056511"/>
    <lineage>
        <taxon>Bacteria</taxon>
        <taxon>Pseudomonadati</taxon>
        <taxon>Pseudomonadota</taxon>
        <taxon>Gammaproteobacteria</taxon>
        <taxon>Vibrionales</taxon>
        <taxon>Vibrionaceae</taxon>
        <taxon>Photobacterium</taxon>
    </lineage>
</organism>
<sequence>MIQEELQQAERRIVRKVVFTVSCGVISIFMFLAFVISAQGGTARDYAAEAMKKAFVAERAVHIIDEASGANILERANTVSNQNTE</sequence>
<dbReference type="Proteomes" id="UP000011134">
    <property type="component" value="Unassembled WGS sequence"/>
</dbReference>
<keyword evidence="1" id="KW-0472">Membrane</keyword>
<keyword evidence="1" id="KW-1133">Transmembrane helix</keyword>
<dbReference type="EMBL" id="AMZO01000016">
    <property type="protein sequence ID" value="ELR65748.1"/>
    <property type="molecule type" value="Genomic_DNA"/>
</dbReference>
<evidence type="ECO:0000256" key="1">
    <source>
        <dbReference type="SAM" id="Phobius"/>
    </source>
</evidence>
<comment type="caution">
    <text evidence="2">The sequence shown here is derived from an EMBL/GenBank/DDBJ whole genome shotgun (WGS) entry which is preliminary data.</text>
</comment>
<reference evidence="2 3" key="1">
    <citation type="submission" date="2012-12" db="EMBL/GenBank/DDBJ databases">
        <title>Genome Assembly of Photobacterium sp. AK15.</title>
        <authorList>
            <person name="Khatri I."/>
            <person name="Vaidya B."/>
            <person name="Srinivas T.N.R."/>
            <person name="Subramanian S."/>
            <person name="Pinnaka A."/>
        </authorList>
    </citation>
    <scope>NUCLEOTIDE SEQUENCE [LARGE SCALE GENOMIC DNA]</scope>
    <source>
        <strain evidence="2 3">AK15</strain>
    </source>
</reference>
<proteinExistence type="predicted"/>
<evidence type="ECO:0000313" key="2">
    <source>
        <dbReference type="EMBL" id="ELR65748.1"/>
    </source>
</evidence>
<gene>
    <name evidence="2" type="ORF">C942_00834</name>
</gene>